<keyword evidence="8" id="KW-1185">Reference proteome</keyword>
<evidence type="ECO:0000256" key="1">
    <source>
        <dbReference type="ARBA" id="ARBA00009437"/>
    </source>
</evidence>
<dbReference type="InterPro" id="IPR000847">
    <property type="entry name" value="LysR_HTH_N"/>
</dbReference>
<keyword evidence="2" id="KW-0805">Transcription regulation</keyword>
<dbReference type="SUPFAM" id="SSF46785">
    <property type="entry name" value="Winged helix' DNA-binding domain"/>
    <property type="match status" value="1"/>
</dbReference>
<protein>
    <submittedName>
        <fullName evidence="7">LysR family transcriptional regulator</fullName>
    </submittedName>
</protein>
<accession>A0AAP5BKL4</accession>
<dbReference type="Pfam" id="PF00126">
    <property type="entry name" value="HTH_1"/>
    <property type="match status" value="1"/>
</dbReference>
<name>A0AAP5BKL4_9BURK</name>
<sequence>MDLDLVHLLVEIVDSGSLSRAASRRGVTRSQISKSLAKLESQAGAQLLRRSTRHLELTGQGALLYEHGVRILRELEAAKASIDDLAGSVRGHIRVSVPWGLGDVFLGQVLLGFLARHPRVTIDVSFSNRVQDLIAAEIDVALRITSTPPMDSIARDLGPVEWRLYASPNYLASIESIPHPSDLANCALLSIPTPSRRCVLRLQRGSEEVRIELAPRLQSQHFMFLVRAAVQGMGIGAFASYMAEGEVAAGRLVRVLPDWTLDGFGGNLYAIRTANQRLPRATQALIDHLSEHIRGRDLDKL</sequence>
<dbReference type="InterPro" id="IPR058163">
    <property type="entry name" value="LysR-type_TF_proteobact-type"/>
</dbReference>
<dbReference type="Proteomes" id="UP001209412">
    <property type="component" value="Unassembled WGS sequence"/>
</dbReference>
<dbReference type="FunFam" id="1.10.10.10:FF:000001">
    <property type="entry name" value="LysR family transcriptional regulator"/>
    <property type="match status" value="1"/>
</dbReference>
<dbReference type="Proteomes" id="UP001242288">
    <property type="component" value="Unassembled WGS sequence"/>
</dbReference>
<dbReference type="RefSeq" id="WP_266261765.1">
    <property type="nucleotide sequence ID" value="NZ_JAMXWF010000057.1"/>
</dbReference>
<evidence type="ECO:0000313" key="7">
    <source>
        <dbReference type="EMBL" id="MDQ6413356.1"/>
    </source>
</evidence>
<comment type="similarity">
    <text evidence="1">Belongs to the LysR transcriptional regulatory family.</text>
</comment>
<keyword evidence="4" id="KW-0804">Transcription</keyword>
<dbReference type="Pfam" id="PF03466">
    <property type="entry name" value="LysR_substrate"/>
    <property type="match status" value="1"/>
</dbReference>
<dbReference type="PANTHER" id="PTHR30537:SF5">
    <property type="entry name" value="HTH-TYPE TRANSCRIPTIONAL ACTIVATOR TTDR-RELATED"/>
    <property type="match status" value="1"/>
</dbReference>
<evidence type="ECO:0000256" key="4">
    <source>
        <dbReference type="ARBA" id="ARBA00023163"/>
    </source>
</evidence>
<dbReference type="InterPro" id="IPR036388">
    <property type="entry name" value="WH-like_DNA-bd_sf"/>
</dbReference>
<feature type="domain" description="HTH lysR-type" evidence="5">
    <location>
        <begin position="1"/>
        <end position="58"/>
    </location>
</feature>
<evidence type="ECO:0000313" key="6">
    <source>
        <dbReference type="EMBL" id="MCX4151543.1"/>
    </source>
</evidence>
<dbReference type="Gene3D" id="1.10.10.10">
    <property type="entry name" value="Winged helix-like DNA-binding domain superfamily/Winged helix DNA-binding domain"/>
    <property type="match status" value="1"/>
</dbReference>
<comment type="caution">
    <text evidence="7">The sequence shown here is derived from an EMBL/GenBank/DDBJ whole genome shotgun (WGS) entry which is preliminary data.</text>
</comment>
<keyword evidence="3" id="KW-0238">DNA-binding</keyword>
<evidence type="ECO:0000256" key="2">
    <source>
        <dbReference type="ARBA" id="ARBA00023015"/>
    </source>
</evidence>
<dbReference type="PANTHER" id="PTHR30537">
    <property type="entry name" value="HTH-TYPE TRANSCRIPTIONAL REGULATOR"/>
    <property type="match status" value="1"/>
</dbReference>
<dbReference type="PROSITE" id="PS50931">
    <property type="entry name" value="HTH_LYSR"/>
    <property type="match status" value="1"/>
</dbReference>
<dbReference type="GO" id="GO:0003677">
    <property type="term" value="F:DNA binding"/>
    <property type="evidence" value="ECO:0007669"/>
    <property type="project" value="UniProtKB-KW"/>
</dbReference>
<dbReference type="CDD" id="cd08422">
    <property type="entry name" value="PBP2_CrgA_like"/>
    <property type="match status" value="1"/>
</dbReference>
<proteinExistence type="inferred from homology"/>
<evidence type="ECO:0000313" key="9">
    <source>
        <dbReference type="Proteomes" id="UP001242288"/>
    </source>
</evidence>
<dbReference type="InterPro" id="IPR036390">
    <property type="entry name" value="WH_DNA-bd_sf"/>
</dbReference>
<dbReference type="InterPro" id="IPR005119">
    <property type="entry name" value="LysR_subst-bd"/>
</dbReference>
<dbReference type="Gene3D" id="3.40.190.290">
    <property type="match status" value="1"/>
</dbReference>
<dbReference type="EMBL" id="JAMXWF010000057">
    <property type="protein sequence ID" value="MDQ6413356.1"/>
    <property type="molecule type" value="Genomic_DNA"/>
</dbReference>
<organism evidence="7 9">
    <name type="scientific">Paraburkholderia madseniana</name>
    <dbReference type="NCBI Taxonomy" id="2599607"/>
    <lineage>
        <taxon>Bacteria</taxon>
        <taxon>Pseudomonadati</taxon>
        <taxon>Pseudomonadota</taxon>
        <taxon>Betaproteobacteria</taxon>
        <taxon>Burkholderiales</taxon>
        <taxon>Burkholderiaceae</taxon>
        <taxon>Paraburkholderia</taxon>
    </lineage>
</organism>
<gene>
    <name evidence="7" type="ORF">NIE36_40240</name>
    <name evidence="6" type="ORF">OSB80_40335</name>
</gene>
<reference evidence="7" key="1">
    <citation type="submission" date="2022-06" db="EMBL/GenBank/DDBJ databases">
        <title>PHB producers.</title>
        <authorList>
            <person name="Besaury L."/>
        </authorList>
    </citation>
    <scope>NUCLEOTIDE SEQUENCE</scope>
    <source>
        <strain evidence="7 8">SEWS6</strain>
    </source>
</reference>
<dbReference type="GO" id="GO:0003700">
    <property type="term" value="F:DNA-binding transcription factor activity"/>
    <property type="evidence" value="ECO:0007669"/>
    <property type="project" value="InterPro"/>
</dbReference>
<evidence type="ECO:0000259" key="5">
    <source>
        <dbReference type="PROSITE" id="PS50931"/>
    </source>
</evidence>
<dbReference type="AlphaFoldDB" id="A0AAP5BKL4"/>
<dbReference type="EMBL" id="JAPKHW010000057">
    <property type="protein sequence ID" value="MCX4151543.1"/>
    <property type="molecule type" value="Genomic_DNA"/>
</dbReference>
<evidence type="ECO:0000313" key="8">
    <source>
        <dbReference type="Proteomes" id="UP001209412"/>
    </source>
</evidence>
<dbReference type="SUPFAM" id="SSF53850">
    <property type="entry name" value="Periplasmic binding protein-like II"/>
    <property type="match status" value="1"/>
</dbReference>
<evidence type="ECO:0000256" key="3">
    <source>
        <dbReference type="ARBA" id="ARBA00023125"/>
    </source>
</evidence>